<feature type="region of interest" description="Disordered" evidence="1">
    <location>
        <begin position="239"/>
        <end position="278"/>
    </location>
</feature>
<dbReference type="SMART" id="SM00568">
    <property type="entry name" value="GRAM"/>
    <property type="match status" value="1"/>
</dbReference>
<evidence type="ECO:0000313" key="4">
    <source>
        <dbReference type="Proteomes" id="UP000261540"/>
    </source>
</evidence>
<dbReference type="GeneTree" id="ENSGT00940000165115"/>
<feature type="compositionally biased region" description="Basic and acidic residues" evidence="1">
    <location>
        <begin position="251"/>
        <end position="278"/>
    </location>
</feature>
<name>A0A3B3R5S0_9TELE</name>
<sequence length="278" mass="30552">MRMSAAVGFWSGKGQRVFSSTVDGGKLKKSKSKKVFEPRKTCSLEESQLGVQDLSKNSSKFFPSRSLTVESDSHNEKPDGSSTRNSITKHSKTFHKLFRDISENENLIQAFTCALLKEVLYHGKLYVSENHVCFHSSVLLKDTKVVVPVAAVGSVKKQNTALLLPNALSIRTMDGEKYLFVSLRNRESCYKLVCSVCLHLETGSNSNSPQVSSAENSIDSIRDGPLSLSGVEDNIFPVEEENSSSQQGLTRLDRDTVSDGSESSREQEVSSSDDSRGT</sequence>
<organism evidence="3 4">
    <name type="scientific">Paramormyrops kingsleyae</name>
    <dbReference type="NCBI Taxonomy" id="1676925"/>
    <lineage>
        <taxon>Eukaryota</taxon>
        <taxon>Metazoa</taxon>
        <taxon>Chordata</taxon>
        <taxon>Craniata</taxon>
        <taxon>Vertebrata</taxon>
        <taxon>Euteleostomi</taxon>
        <taxon>Actinopterygii</taxon>
        <taxon>Neopterygii</taxon>
        <taxon>Teleostei</taxon>
        <taxon>Osteoglossocephala</taxon>
        <taxon>Osteoglossomorpha</taxon>
        <taxon>Osteoglossiformes</taxon>
        <taxon>Mormyridae</taxon>
        <taxon>Paramormyrops</taxon>
    </lineage>
</organism>
<evidence type="ECO:0000259" key="2">
    <source>
        <dbReference type="SMART" id="SM00568"/>
    </source>
</evidence>
<dbReference type="InterPro" id="IPR052633">
    <property type="entry name" value="GRAM_domain_protein_2B"/>
</dbReference>
<dbReference type="CDD" id="cd13220">
    <property type="entry name" value="PH-GRAM_GRAMDC"/>
    <property type="match status" value="1"/>
</dbReference>
<keyword evidence="4" id="KW-1185">Reference proteome</keyword>
<reference evidence="3" key="2">
    <citation type="submission" date="2025-09" db="UniProtKB">
        <authorList>
            <consortium name="Ensembl"/>
        </authorList>
    </citation>
    <scope>IDENTIFICATION</scope>
</reference>
<evidence type="ECO:0000256" key="1">
    <source>
        <dbReference type="SAM" id="MobiDB-lite"/>
    </source>
</evidence>
<feature type="compositionally biased region" description="Polar residues" evidence="1">
    <location>
        <begin position="204"/>
        <end position="219"/>
    </location>
</feature>
<feature type="domain" description="GRAM" evidence="2">
    <location>
        <begin position="92"/>
        <end position="159"/>
    </location>
</feature>
<dbReference type="Pfam" id="PF02893">
    <property type="entry name" value="GRAM"/>
    <property type="match status" value="1"/>
</dbReference>
<dbReference type="InterPro" id="IPR004182">
    <property type="entry name" value="GRAM"/>
</dbReference>
<dbReference type="STRING" id="1676925.ENSPKIP00000014117"/>
<dbReference type="AlphaFoldDB" id="A0A3B3R5S0"/>
<dbReference type="Gene3D" id="2.30.29.30">
    <property type="entry name" value="Pleckstrin-homology domain (PH domain)/Phosphotyrosine-binding domain (PTB)"/>
    <property type="match status" value="1"/>
</dbReference>
<reference evidence="3" key="1">
    <citation type="submission" date="2025-08" db="UniProtKB">
        <authorList>
            <consortium name="Ensembl"/>
        </authorList>
    </citation>
    <scope>IDENTIFICATION</scope>
</reference>
<dbReference type="PANTHER" id="PTHR46645">
    <property type="entry name" value="GRAM DOMAIN-CONTAINING PROTEIN 2B-RELATED"/>
    <property type="match status" value="1"/>
</dbReference>
<protein>
    <recommendedName>
        <fullName evidence="2">GRAM domain-containing protein</fullName>
    </recommendedName>
</protein>
<accession>A0A3B3R5S0</accession>
<dbReference type="InterPro" id="IPR011993">
    <property type="entry name" value="PH-like_dom_sf"/>
</dbReference>
<feature type="region of interest" description="Disordered" evidence="1">
    <location>
        <begin position="65"/>
        <end position="87"/>
    </location>
</feature>
<dbReference type="PANTHER" id="PTHR46645:SF1">
    <property type="entry name" value="GRAM DOMAIN-CONTAINING PROTEIN"/>
    <property type="match status" value="1"/>
</dbReference>
<dbReference type="Ensembl" id="ENSPKIT00000038555.1">
    <property type="protein sequence ID" value="ENSPKIP00000014117.1"/>
    <property type="gene ID" value="ENSPKIG00000001307.1"/>
</dbReference>
<evidence type="ECO:0000313" key="3">
    <source>
        <dbReference type="Ensembl" id="ENSPKIP00000014117.1"/>
    </source>
</evidence>
<proteinExistence type="predicted"/>
<feature type="region of interest" description="Disordered" evidence="1">
    <location>
        <begin position="204"/>
        <end position="223"/>
    </location>
</feature>
<dbReference type="Proteomes" id="UP000261540">
    <property type="component" value="Unplaced"/>
</dbReference>